<evidence type="ECO:0000313" key="6">
    <source>
        <dbReference type="EMBL" id="GAA3570519.1"/>
    </source>
</evidence>
<dbReference type="PRINTS" id="PR00455">
    <property type="entry name" value="HTHTETR"/>
</dbReference>
<reference evidence="7" key="1">
    <citation type="journal article" date="2019" name="Int. J. Syst. Evol. Microbiol.">
        <title>The Global Catalogue of Microorganisms (GCM) 10K type strain sequencing project: providing services to taxonomists for standard genome sequencing and annotation.</title>
        <authorList>
            <consortium name="The Broad Institute Genomics Platform"/>
            <consortium name="The Broad Institute Genome Sequencing Center for Infectious Disease"/>
            <person name="Wu L."/>
            <person name="Ma J."/>
        </authorList>
    </citation>
    <scope>NUCLEOTIDE SEQUENCE [LARGE SCALE GENOMIC DNA]</scope>
    <source>
        <strain evidence="7">JCM 16540</strain>
    </source>
</reference>
<name>A0ABP6XRD6_9ACTN</name>
<evidence type="ECO:0000256" key="1">
    <source>
        <dbReference type="ARBA" id="ARBA00023015"/>
    </source>
</evidence>
<dbReference type="InterPro" id="IPR009057">
    <property type="entry name" value="Homeodomain-like_sf"/>
</dbReference>
<dbReference type="InterPro" id="IPR050109">
    <property type="entry name" value="HTH-type_TetR-like_transc_reg"/>
</dbReference>
<gene>
    <name evidence="6" type="ORF">GCM10022197_28670</name>
</gene>
<dbReference type="InterPro" id="IPR001647">
    <property type="entry name" value="HTH_TetR"/>
</dbReference>
<keyword evidence="1" id="KW-0805">Transcription regulation</keyword>
<keyword evidence="2 4" id="KW-0238">DNA-binding</keyword>
<organism evidence="6 7">
    <name type="scientific">Microlunatus spumicola</name>
    <dbReference type="NCBI Taxonomy" id="81499"/>
    <lineage>
        <taxon>Bacteria</taxon>
        <taxon>Bacillati</taxon>
        <taxon>Actinomycetota</taxon>
        <taxon>Actinomycetes</taxon>
        <taxon>Propionibacteriales</taxon>
        <taxon>Propionibacteriaceae</taxon>
        <taxon>Microlunatus</taxon>
    </lineage>
</organism>
<dbReference type="SUPFAM" id="SSF46689">
    <property type="entry name" value="Homeodomain-like"/>
    <property type="match status" value="1"/>
</dbReference>
<evidence type="ECO:0000256" key="2">
    <source>
        <dbReference type="ARBA" id="ARBA00023125"/>
    </source>
</evidence>
<keyword evidence="7" id="KW-1185">Reference proteome</keyword>
<comment type="caution">
    <text evidence="6">The sequence shown here is derived from an EMBL/GenBank/DDBJ whole genome shotgun (WGS) entry which is preliminary data.</text>
</comment>
<proteinExistence type="predicted"/>
<keyword evidence="3" id="KW-0804">Transcription</keyword>
<evidence type="ECO:0000313" key="7">
    <source>
        <dbReference type="Proteomes" id="UP001500767"/>
    </source>
</evidence>
<sequence>MTRRVVAYPRVVVRWSPDARGRLGRAAFELFAEQGFSATTVPEITARAGLTTRTFFRHFADKREAFFAGDEIPDLARHALASAPAGLDPVTLLEQGLRQVARDHFDDRREEVRVRRALVDAEPALRERDAQKRADLVAVIRPGLEARGVAPLDAALLAELTVLVLHVALDQWLDDPDPPSMADVVSACFVRLRAVLEPRPDGVL</sequence>
<dbReference type="Pfam" id="PF00440">
    <property type="entry name" value="TetR_N"/>
    <property type="match status" value="1"/>
</dbReference>
<dbReference type="PROSITE" id="PS50977">
    <property type="entry name" value="HTH_TETR_2"/>
    <property type="match status" value="1"/>
</dbReference>
<feature type="domain" description="HTH tetR-type" evidence="5">
    <location>
        <begin position="17"/>
        <end position="77"/>
    </location>
</feature>
<dbReference type="PANTHER" id="PTHR30055:SF238">
    <property type="entry name" value="MYCOFACTOCIN BIOSYNTHESIS TRANSCRIPTIONAL REGULATOR MFTR-RELATED"/>
    <property type="match status" value="1"/>
</dbReference>
<evidence type="ECO:0000256" key="4">
    <source>
        <dbReference type="PROSITE-ProRule" id="PRU00335"/>
    </source>
</evidence>
<dbReference type="PANTHER" id="PTHR30055">
    <property type="entry name" value="HTH-TYPE TRANSCRIPTIONAL REGULATOR RUTR"/>
    <property type="match status" value="1"/>
</dbReference>
<feature type="DNA-binding region" description="H-T-H motif" evidence="4">
    <location>
        <begin position="40"/>
        <end position="59"/>
    </location>
</feature>
<evidence type="ECO:0000256" key="3">
    <source>
        <dbReference type="ARBA" id="ARBA00023163"/>
    </source>
</evidence>
<dbReference type="InterPro" id="IPR036271">
    <property type="entry name" value="Tet_transcr_reg_TetR-rel_C_sf"/>
</dbReference>
<accession>A0ABP6XRD6</accession>
<dbReference type="SUPFAM" id="SSF48498">
    <property type="entry name" value="Tetracyclin repressor-like, C-terminal domain"/>
    <property type="match status" value="1"/>
</dbReference>
<dbReference type="EMBL" id="BAAAYR010000004">
    <property type="protein sequence ID" value="GAA3570519.1"/>
    <property type="molecule type" value="Genomic_DNA"/>
</dbReference>
<dbReference type="Proteomes" id="UP001500767">
    <property type="component" value="Unassembled WGS sequence"/>
</dbReference>
<dbReference type="Gene3D" id="1.10.357.10">
    <property type="entry name" value="Tetracycline Repressor, domain 2"/>
    <property type="match status" value="1"/>
</dbReference>
<evidence type="ECO:0000259" key="5">
    <source>
        <dbReference type="PROSITE" id="PS50977"/>
    </source>
</evidence>
<protein>
    <submittedName>
        <fullName evidence="6">TetR/AcrR family transcriptional regulator</fullName>
    </submittedName>
</protein>